<comment type="caution">
    <text evidence="1">The sequence shown here is derived from an EMBL/GenBank/DDBJ whole genome shotgun (WGS) entry which is preliminary data.</text>
</comment>
<organism evidence="1 2">
    <name type="scientific">Riccia sorocarpa</name>
    <dbReference type="NCBI Taxonomy" id="122646"/>
    <lineage>
        <taxon>Eukaryota</taxon>
        <taxon>Viridiplantae</taxon>
        <taxon>Streptophyta</taxon>
        <taxon>Embryophyta</taxon>
        <taxon>Marchantiophyta</taxon>
        <taxon>Marchantiopsida</taxon>
        <taxon>Marchantiidae</taxon>
        <taxon>Marchantiales</taxon>
        <taxon>Ricciaceae</taxon>
        <taxon>Riccia</taxon>
    </lineage>
</organism>
<accession>A0ABD3I0E4</accession>
<reference evidence="1 2" key="1">
    <citation type="submission" date="2024-09" db="EMBL/GenBank/DDBJ databases">
        <title>Chromosome-scale assembly of Riccia sorocarpa.</title>
        <authorList>
            <person name="Paukszto L."/>
        </authorList>
    </citation>
    <scope>NUCLEOTIDE SEQUENCE [LARGE SCALE GENOMIC DNA]</scope>
    <source>
        <strain evidence="1">LP-2024</strain>
        <tissue evidence="1">Aerial parts of the thallus</tissue>
    </source>
</reference>
<sequence length="127" mass="13975">MEARQFSAERGNILSEGAEPFSPSFIPCTVNISAPVSVVSTPVVVAVPNGTENVSGLRSRQRTSGIFTWDHQAILFLIEAKRLEWEDFEATTGRRGVMITAAEKWRKVQERLASNGVVADVSQIRSK</sequence>
<protein>
    <submittedName>
        <fullName evidence="1">Uncharacterized protein</fullName>
    </submittedName>
</protein>
<dbReference type="Proteomes" id="UP001633002">
    <property type="component" value="Unassembled WGS sequence"/>
</dbReference>
<evidence type="ECO:0000313" key="2">
    <source>
        <dbReference type="Proteomes" id="UP001633002"/>
    </source>
</evidence>
<gene>
    <name evidence="1" type="ORF">R1sor_011149</name>
</gene>
<dbReference type="EMBL" id="JBJQOH010000002">
    <property type="protein sequence ID" value="KAL3697073.1"/>
    <property type="molecule type" value="Genomic_DNA"/>
</dbReference>
<proteinExistence type="predicted"/>
<keyword evidence="2" id="KW-1185">Reference proteome</keyword>
<name>A0ABD3I0E4_9MARC</name>
<dbReference type="AlphaFoldDB" id="A0ABD3I0E4"/>
<evidence type="ECO:0000313" key="1">
    <source>
        <dbReference type="EMBL" id="KAL3697073.1"/>
    </source>
</evidence>